<organism evidence="1 4">
    <name type="scientific">Winslowiella iniecta</name>
    <dbReference type="NCBI Taxonomy" id="1560201"/>
    <lineage>
        <taxon>Bacteria</taxon>
        <taxon>Pseudomonadati</taxon>
        <taxon>Pseudomonadota</taxon>
        <taxon>Gammaproteobacteria</taxon>
        <taxon>Enterobacterales</taxon>
        <taxon>Erwiniaceae</taxon>
        <taxon>Winslowiella</taxon>
    </lineage>
</organism>
<name>A0A0L7T0P6_9GAMM</name>
<evidence type="ECO:0000313" key="4">
    <source>
        <dbReference type="Proteomes" id="UP000037088"/>
    </source>
</evidence>
<evidence type="ECO:0000313" key="1">
    <source>
        <dbReference type="EMBL" id="KOC88903.1"/>
    </source>
</evidence>
<dbReference type="Proteomes" id="UP000036851">
    <property type="component" value="Unassembled WGS sequence"/>
</dbReference>
<dbReference type="AlphaFoldDB" id="A0A0L7T0P6"/>
<evidence type="ECO:0000313" key="2">
    <source>
        <dbReference type="EMBL" id="KOC92281.1"/>
    </source>
</evidence>
<dbReference type="Proteomes" id="UP000037088">
    <property type="component" value="Unassembled WGS sequence"/>
</dbReference>
<protein>
    <submittedName>
        <fullName evidence="1">Uncharacterized protein</fullName>
    </submittedName>
</protein>
<dbReference type="EMBL" id="JRXE01000020">
    <property type="protein sequence ID" value="KOC88903.1"/>
    <property type="molecule type" value="Genomic_DNA"/>
</dbReference>
<keyword evidence="4" id="KW-1185">Reference proteome</keyword>
<sequence length="78" mass="9027">MLRNKVKRRTDDARGSQNLVFYSQAVEIISTTQVQGREALADFSLELCGYHNREKVSRQTPNVRAPVNVEIKHLEERE</sequence>
<proteinExistence type="predicted"/>
<dbReference type="STRING" id="1560201.NG42_14715"/>
<accession>A0A0L7T0P6</accession>
<gene>
    <name evidence="1" type="ORF">NG42_14715</name>
    <name evidence="2" type="ORF">NG43_13990</name>
</gene>
<dbReference type="PATRIC" id="fig|1560201.3.peg.3125"/>
<evidence type="ECO:0000313" key="3">
    <source>
        <dbReference type="Proteomes" id="UP000036851"/>
    </source>
</evidence>
<reference evidence="3 4" key="1">
    <citation type="journal article" date="2015" name="Int. J. Syst. Evol. Microbiol.">
        <title>Erwinia iniecta sp. nov., isolated from Russian wheat aphids (Diuraphis noxia).</title>
        <authorList>
            <person name="Campillo T."/>
            <person name="Luna E."/>
            <person name="Portier P."/>
            <person name="Fischer-Le Saux M."/>
            <person name="Lapitan N."/>
            <person name="Tisserat N.A."/>
            <person name="Leach J.E."/>
        </authorList>
    </citation>
    <scope>NUCLEOTIDE SEQUENCE [LARGE SCALE GENOMIC DNA]</scope>
    <source>
        <strain evidence="1 4">B120</strain>
        <strain evidence="2 3">B149</strain>
    </source>
</reference>
<comment type="caution">
    <text evidence="1">The sequence shown here is derived from an EMBL/GenBank/DDBJ whole genome shotgun (WGS) entry which is preliminary data.</text>
</comment>
<dbReference type="EMBL" id="JRXF01000021">
    <property type="protein sequence ID" value="KOC92281.1"/>
    <property type="molecule type" value="Genomic_DNA"/>
</dbReference>